<dbReference type="PANTHER" id="PTHR30153:SF2">
    <property type="entry name" value="REPLICATIVE DNA HELICASE"/>
    <property type="match status" value="1"/>
</dbReference>
<feature type="domain" description="SF4 helicase" evidence="1">
    <location>
        <begin position="152"/>
        <end position="425"/>
    </location>
</feature>
<dbReference type="PROSITE" id="PS51199">
    <property type="entry name" value="SF4_HELICASE"/>
    <property type="match status" value="1"/>
</dbReference>
<dbReference type="Proteomes" id="UP001465447">
    <property type="component" value="Chromosome"/>
</dbReference>
<dbReference type="RefSeq" id="WP_419895203.1">
    <property type="nucleotide sequence ID" value="NZ_CP124591.1"/>
</dbReference>
<reference evidence="2 3" key="1">
    <citation type="submission" date="2023-04" db="EMBL/GenBank/DDBJ databases">
        <title>Macrococci isolated from food, foodproducing animals, and human clinical materials.</title>
        <authorList>
            <person name="Maslanova I."/>
            <person name="Svec P."/>
            <person name="Sedlacek I."/>
            <person name="Novakova D."/>
            <person name="Keller J.E."/>
            <person name="Schwendener S."/>
            <person name="Finstrlova A."/>
            <person name="Botka T."/>
            <person name="Kovarovic V."/>
            <person name="Petras P."/>
            <person name="Perreten V."/>
            <person name="Pantucek R."/>
        </authorList>
    </citation>
    <scope>NUCLEOTIDE SEQUENCE [LARGE SCALE GENOMIC DNA]</scope>
    <source>
        <strain evidence="2 3">CCM 8659</strain>
    </source>
</reference>
<proteinExistence type="predicted"/>
<keyword evidence="2" id="KW-0067">ATP-binding</keyword>
<dbReference type="Pfam" id="PF03796">
    <property type="entry name" value="DnaB_C"/>
    <property type="match status" value="1"/>
</dbReference>
<dbReference type="CDD" id="cd00984">
    <property type="entry name" value="DnaB_C"/>
    <property type="match status" value="1"/>
</dbReference>
<dbReference type="EMBL" id="CP124591">
    <property type="protein sequence ID" value="WZE70890.1"/>
    <property type="molecule type" value="Genomic_DNA"/>
</dbReference>
<organism evidence="2 3">
    <name type="scientific">Macrococcus psychrotolerans</name>
    <dbReference type="NCBI Taxonomy" id="3039389"/>
    <lineage>
        <taxon>Bacteria</taxon>
        <taxon>Bacillati</taxon>
        <taxon>Bacillota</taxon>
        <taxon>Bacilli</taxon>
        <taxon>Bacillales</taxon>
        <taxon>Staphylococcaceae</taxon>
        <taxon>Macrococcus</taxon>
    </lineage>
</organism>
<dbReference type="InterPro" id="IPR007694">
    <property type="entry name" value="DNA_helicase_DnaB-like_C"/>
</dbReference>
<dbReference type="KEGG" id="mpsh:QA539_10540"/>
<dbReference type="GO" id="GO:0005829">
    <property type="term" value="C:cytosol"/>
    <property type="evidence" value="ECO:0007669"/>
    <property type="project" value="TreeGrafter"/>
</dbReference>
<dbReference type="AlphaFoldDB" id="A0AAU6RL24"/>
<sequence>MNEEVVINERFVVGSLMKYPELLSELKLKPEMLSDYHCKNFISYITSKGIDLNAIYVMAKQKGNEFFPSKLLFDLRNDEFIKKSFFTNFQIQVLEEYKKRESLIAAHDYLNSPKRDNLIEFTERLNYLASLAIDKSNRKAEAITEILEEVNLELKPQLIKTSYDQVDSLIAGFEPGQLVIIAARPSVGKTAFAINLALNFLESGCNVSFFSLETTYKKVLQRYISATKRINSTKFKYPDSITSAERLKITEALQQFKDSNFRIIDDSLIKPSDIAKEAQYLQQTENKKNIIVIDYLTLMKSDGSFRDRRIEVEDISRKLKIFAKQYNCVIIALSQLSRGIEHRQDKRPMMSDIRESGSIEQDADIIAFLHRDDYYRRAEEEQTEADINKSIVELLIAKNKDGSTGSAELEFYKNIGVFYGKDDRFY</sequence>
<dbReference type="InterPro" id="IPR027417">
    <property type="entry name" value="P-loop_NTPase"/>
</dbReference>
<dbReference type="Gene3D" id="3.40.50.300">
    <property type="entry name" value="P-loop containing nucleotide triphosphate hydrolases"/>
    <property type="match status" value="1"/>
</dbReference>
<gene>
    <name evidence="2" type="ORF">QA539_10540</name>
</gene>
<dbReference type="GO" id="GO:0006260">
    <property type="term" value="P:DNA replication"/>
    <property type="evidence" value="ECO:0007669"/>
    <property type="project" value="InterPro"/>
</dbReference>
<evidence type="ECO:0000259" key="1">
    <source>
        <dbReference type="PROSITE" id="PS51199"/>
    </source>
</evidence>
<dbReference type="PANTHER" id="PTHR30153">
    <property type="entry name" value="REPLICATIVE DNA HELICASE DNAB"/>
    <property type="match status" value="1"/>
</dbReference>
<name>A0AAU6RL24_9STAP</name>
<keyword evidence="2" id="KW-0378">Hydrolase</keyword>
<keyword evidence="2" id="KW-0547">Nucleotide-binding</keyword>
<accession>A0AAU6RL24</accession>
<keyword evidence="3" id="KW-1185">Reference proteome</keyword>
<protein>
    <submittedName>
        <fullName evidence="2">DnaB helicase C-terminal domain-containing protein</fullName>
    </submittedName>
</protein>
<dbReference type="SUPFAM" id="SSF52540">
    <property type="entry name" value="P-loop containing nucleoside triphosphate hydrolases"/>
    <property type="match status" value="1"/>
</dbReference>
<evidence type="ECO:0000313" key="2">
    <source>
        <dbReference type="EMBL" id="WZE70890.1"/>
    </source>
</evidence>
<keyword evidence="2" id="KW-0347">Helicase</keyword>
<evidence type="ECO:0000313" key="3">
    <source>
        <dbReference type="Proteomes" id="UP001465447"/>
    </source>
</evidence>
<dbReference type="GO" id="GO:0003678">
    <property type="term" value="F:DNA helicase activity"/>
    <property type="evidence" value="ECO:0007669"/>
    <property type="project" value="InterPro"/>
</dbReference>
<dbReference type="GO" id="GO:0005524">
    <property type="term" value="F:ATP binding"/>
    <property type="evidence" value="ECO:0007669"/>
    <property type="project" value="InterPro"/>
</dbReference>